<keyword evidence="1" id="KW-1133">Transmembrane helix</keyword>
<organism evidence="2 3">
    <name type="scientific">Araneus ventricosus</name>
    <name type="common">Orbweaver spider</name>
    <name type="synonym">Epeira ventricosa</name>
    <dbReference type="NCBI Taxonomy" id="182803"/>
    <lineage>
        <taxon>Eukaryota</taxon>
        <taxon>Metazoa</taxon>
        <taxon>Ecdysozoa</taxon>
        <taxon>Arthropoda</taxon>
        <taxon>Chelicerata</taxon>
        <taxon>Arachnida</taxon>
        <taxon>Araneae</taxon>
        <taxon>Araneomorphae</taxon>
        <taxon>Entelegynae</taxon>
        <taxon>Araneoidea</taxon>
        <taxon>Araneidae</taxon>
        <taxon>Araneus</taxon>
    </lineage>
</organism>
<dbReference type="EMBL" id="BGPR01039614">
    <property type="protein sequence ID" value="GBO15605.1"/>
    <property type="molecule type" value="Genomic_DNA"/>
</dbReference>
<dbReference type="OrthoDB" id="6434404at2759"/>
<keyword evidence="1" id="KW-0812">Transmembrane</keyword>
<reference evidence="2 3" key="1">
    <citation type="journal article" date="2019" name="Sci. Rep.">
        <title>Orb-weaving spider Araneus ventricosus genome elucidates the spidroin gene catalogue.</title>
        <authorList>
            <person name="Kono N."/>
            <person name="Nakamura H."/>
            <person name="Ohtoshi R."/>
            <person name="Moran D.A.P."/>
            <person name="Shinohara A."/>
            <person name="Yoshida Y."/>
            <person name="Fujiwara M."/>
            <person name="Mori M."/>
            <person name="Tomita M."/>
            <person name="Arakawa K."/>
        </authorList>
    </citation>
    <scope>NUCLEOTIDE SEQUENCE [LARGE SCALE GENOMIC DNA]</scope>
</reference>
<protein>
    <submittedName>
        <fullName evidence="2">Uncharacterized protein</fullName>
    </submittedName>
</protein>
<keyword evidence="1" id="KW-0472">Membrane</keyword>
<keyword evidence="3" id="KW-1185">Reference proteome</keyword>
<dbReference type="AlphaFoldDB" id="A0A4Y2URJ2"/>
<feature type="non-terminal residue" evidence="2">
    <location>
        <position position="1"/>
    </location>
</feature>
<sequence>ETLSDVTVVLSVIVVCLLLGSAAIYRHYRREAQLASMTWKIKWEDITVSTVSKKMRPGSRISLTRISLTNDASKLNRFPSDNNFLLQHSLDFRNLQHIPRPRWLRGKGPFRGRMALSSKLDYIKRTSLYIDLECIKSDTVDQRPSRWCGVPHPFRPGSLLVWFRNLKLGCQLNYRSLFKS</sequence>
<evidence type="ECO:0000256" key="1">
    <source>
        <dbReference type="SAM" id="Phobius"/>
    </source>
</evidence>
<feature type="transmembrane region" description="Helical" evidence="1">
    <location>
        <begin position="6"/>
        <end position="25"/>
    </location>
</feature>
<evidence type="ECO:0000313" key="3">
    <source>
        <dbReference type="Proteomes" id="UP000499080"/>
    </source>
</evidence>
<proteinExistence type="predicted"/>
<name>A0A4Y2URJ2_ARAVE</name>
<dbReference type="Proteomes" id="UP000499080">
    <property type="component" value="Unassembled WGS sequence"/>
</dbReference>
<gene>
    <name evidence="2" type="ORF">AVEN_19123_1</name>
</gene>
<evidence type="ECO:0000313" key="2">
    <source>
        <dbReference type="EMBL" id="GBO15605.1"/>
    </source>
</evidence>
<comment type="caution">
    <text evidence="2">The sequence shown here is derived from an EMBL/GenBank/DDBJ whole genome shotgun (WGS) entry which is preliminary data.</text>
</comment>
<accession>A0A4Y2URJ2</accession>